<keyword evidence="4" id="KW-1185">Reference proteome</keyword>
<evidence type="ECO:0000256" key="1">
    <source>
        <dbReference type="SAM" id="Phobius"/>
    </source>
</evidence>
<feature type="transmembrane region" description="Helical" evidence="1">
    <location>
        <begin position="114"/>
        <end position="132"/>
    </location>
</feature>
<feature type="transmembrane region" description="Helical" evidence="1">
    <location>
        <begin position="24"/>
        <end position="43"/>
    </location>
</feature>
<proteinExistence type="predicted"/>
<keyword evidence="1" id="KW-1133">Transmembrane helix</keyword>
<name>A0A9X2NMQ2_9PSEU</name>
<gene>
    <name evidence="3" type="ORF">M8542_47895</name>
</gene>
<comment type="caution">
    <text evidence="3">The sequence shown here is derived from an EMBL/GenBank/DDBJ whole genome shotgun (WGS) entry which is preliminary data.</text>
</comment>
<dbReference type="AlphaFoldDB" id="A0A9X2NMQ2"/>
<dbReference type="Proteomes" id="UP001144096">
    <property type="component" value="Unassembled WGS sequence"/>
</dbReference>
<sequence>MAGQVAGSHFWVGPGTERSLTPSLPSSLVFLAGVWVGFAPYVLHYSSAVTVTGSDVLVALIVSVLALARTIVPRDWPLFSVANAVLGCWLLLTPFTLGTLFGVTDPRRAVVDDVVVGALLLALGGLSAYLTYRQRSVTRTARER</sequence>
<keyword evidence="1" id="KW-0472">Membrane</keyword>
<dbReference type="Pfam" id="PF03779">
    <property type="entry name" value="SPW"/>
    <property type="match status" value="1"/>
</dbReference>
<dbReference type="InterPro" id="IPR005530">
    <property type="entry name" value="SPW"/>
</dbReference>
<dbReference type="EMBL" id="JAMXQV010000048">
    <property type="protein sequence ID" value="MCR6490551.1"/>
    <property type="molecule type" value="Genomic_DNA"/>
</dbReference>
<feature type="transmembrane region" description="Helical" evidence="1">
    <location>
        <begin position="80"/>
        <end position="102"/>
    </location>
</feature>
<evidence type="ECO:0000259" key="2">
    <source>
        <dbReference type="Pfam" id="PF03779"/>
    </source>
</evidence>
<protein>
    <recommendedName>
        <fullName evidence="2">SPW repeat-containing integral membrane domain-containing protein</fullName>
    </recommendedName>
</protein>
<accession>A0A9X2NMQ2</accession>
<feature type="transmembrane region" description="Helical" evidence="1">
    <location>
        <begin position="49"/>
        <end position="68"/>
    </location>
</feature>
<evidence type="ECO:0000313" key="4">
    <source>
        <dbReference type="Proteomes" id="UP001144096"/>
    </source>
</evidence>
<evidence type="ECO:0000313" key="3">
    <source>
        <dbReference type="EMBL" id="MCR6490551.1"/>
    </source>
</evidence>
<feature type="domain" description="SPW repeat-containing integral membrane" evidence="2">
    <location>
        <begin position="26"/>
        <end position="124"/>
    </location>
</feature>
<keyword evidence="1" id="KW-0812">Transmembrane</keyword>
<reference evidence="3" key="1">
    <citation type="submission" date="2022-06" db="EMBL/GenBank/DDBJ databases">
        <title>Amycolatopsis iheyaensis sp. nov., a new species of the genus Amycolatopsis isolated from soil in Iheya island, Japan.</title>
        <authorList>
            <person name="Ngamcharungchit C."/>
            <person name="Kanto H."/>
            <person name="Take A."/>
            <person name="Intra B."/>
            <person name="Matsumoto A."/>
            <person name="Panbangred W."/>
            <person name="Inahashi Y."/>
        </authorList>
    </citation>
    <scope>NUCLEOTIDE SEQUENCE</scope>
    <source>
        <strain evidence="3">OK19-0408</strain>
    </source>
</reference>
<organism evidence="3 4">
    <name type="scientific">Amycolatopsis iheyensis</name>
    <dbReference type="NCBI Taxonomy" id="2945988"/>
    <lineage>
        <taxon>Bacteria</taxon>
        <taxon>Bacillati</taxon>
        <taxon>Actinomycetota</taxon>
        <taxon>Actinomycetes</taxon>
        <taxon>Pseudonocardiales</taxon>
        <taxon>Pseudonocardiaceae</taxon>
        <taxon>Amycolatopsis</taxon>
    </lineage>
</organism>